<gene>
    <name evidence="3" type="primary">nrnA2</name>
    <name evidence="3" type="ORF">HVS_10670</name>
</gene>
<evidence type="ECO:0000313" key="3">
    <source>
        <dbReference type="EMBL" id="AUG58029.1"/>
    </source>
</evidence>
<dbReference type="PANTHER" id="PTHR47618:SF1">
    <property type="entry name" value="BIFUNCTIONAL OLIGORIBONUCLEASE AND PAP PHOSPHATASE NRNA"/>
    <property type="match status" value="1"/>
</dbReference>
<dbReference type="AlphaFoldDB" id="A0A2K9E3R5"/>
<dbReference type="InterPro" id="IPR051319">
    <property type="entry name" value="Oligoribo/pAp-PDE_c-di-AMP_PDE"/>
</dbReference>
<sequence>MMTKNIIISKIKEVKTLAILPHVSIDGDALGSSIALAYAVKELGIEPVIYIEEEIPSSYGFLPGIEFTKVYQGEKENYDLVLALDTGDTGRLGKRIDIFNAASYTINIDHHMTNTEFADLNYVQTSSSATGEIIYQFIKMMGIPLTKEISTCIYVAIATDTGGFRYSNTTSITHQIISDLINNGVDVAEVSQLLFETVSLSKTKLTGMAVQTLEILENGKVAFITVTESMIKDADAKEEDCDGIVNIGRNIKGVEVAVLVREKENESYKINLRSKKYVDVSIIANKLGGGGHKNAAGCTIEGNMEDIKQILLKEIREVL</sequence>
<reference evidence="3 4" key="1">
    <citation type="submission" date="2017-12" db="EMBL/GenBank/DDBJ databases">
        <title>Complete genome sequence of Herbivorax saccincola GGR1, a novel Cellulosome-producing hydrolytic bacterium in a thermophilic biogas plant, established by Illumina and Nanopore MinION sequencing.</title>
        <authorList>
            <person name="Pechtl A."/>
            <person name="Ruckert C."/>
            <person name="Koeck D.E."/>
            <person name="Maus I."/>
            <person name="Winkler A."/>
            <person name="Kalinowski J."/>
            <person name="Puhler A."/>
            <person name="Schwarz W.W."/>
            <person name="Zverlov V.V."/>
            <person name="Schluter A."/>
            <person name="Liebl W."/>
        </authorList>
    </citation>
    <scope>NUCLEOTIDE SEQUENCE [LARGE SCALE GENOMIC DNA]</scope>
    <source>
        <strain evidence="4">SR1</strain>
    </source>
</reference>
<dbReference type="EMBL" id="CP025197">
    <property type="protein sequence ID" value="AUG58029.1"/>
    <property type="molecule type" value="Genomic_DNA"/>
</dbReference>
<dbReference type="InterPro" id="IPR038763">
    <property type="entry name" value="DHH_sf"/>
</dbReference>
<dbReference type="Pfam" id="PF01368">
    <property type="entry name" value="DHH"/>
    <property type="match status" value="1"/>
</dbReference>
<dbReference type="Pfam" id="PF02272">
    <property type="entry name" value="DHHA1"/>
    <property type="match status" value="1"/>
</dbReference>
<dbReference type="KEGG" id="hsc:HVS_10670"/>
<name>A0A2K9E3R5_9FIRM</name>
<feature type="domain" description="DHHA1" evidence="2">
    <location>
        <begin position="226"/>
        <end position="315"/>
    </location>
</feature>
<dbReference type="EC" id="3.1.-.-" evidence="3"/>
<evidence type="ECO:0000259" key="1">
    <source>
        <dbReference type="Pfam" id="PF01368"/>
    </source>
</evidence>
<evidence type="ECO:0000259" key="2">
    <source>
        <dbReference type="Pfam" id="PF02272"/>
    </source>
</evidence>
<accession>A0A2K9E3R5</accession>
<proteinExistence type="predicted"/>
<dbReference type="Gene3D" id="3.10.310.30">
    <property type="match status" value="1"/>
</dbReference>
<feature type="domain" description="DDH" evidence="1">
    <location>
        <begin position="18"/>
        <end position="157"/>
    </location>
</feature>
<dbReference type="Proteomes" id="UP000233534">
    <property type="component" value="Chromosome"/>
</dbReference>
<dbReference type="RefSeq" id="WP_235827688.1">
    <property type="nucleotide sequence ID" value="NZ_DAONOL010000017.1"/>
</dbReference>
<dbReference type="GO" id="GO:0016787">
    <property type="term" value="F:hydrolase activity"/>
    <property type="evidence" value="ECO:0007669"/>
    <property type="project" value="UniProtKB-KW"/>
</dbReference>
<dbReference type="InterPro" id="IPR003156">
    <property type="entry name" value="DHHA1_dom"/>
</dbReference>
<dbReference type="GO" id="GO:0003676">
    <property type="term" value="F:nucleic acid binding"/>
    <property type="evidence" value="ECO:0007669"/>
    <property type="project" value="InterPro"/>
</dbReference>
<organism evidence="3 4">
    <name type="scientific">Acetivibrio saccincola</name>
    <dbReference type="NCBI Taxonomy" id="1677857"/>
    <lineage>
        <taxon>Bacteria</taxon>
        <taxon>Bacillati</taxon>
        <taxon>Bacillota</taxon>
        <taxon>Clostridia</taxon>
        <taxon>Eubacteriales</taxon>
        <taxon>Oscillospiraceae</taxon>
        <taxon>Acetivibrio</taxon>
    </lineage>
</organism>
<dbReference type="SUPFAM" id="SSF64182">
    <property type="entry name" value="DHH phosphoesterases"/>
    <property type="match status" value="1"/>
</dbReference>
<evidence type="ECO:0000313" key="4">
    <source>
        <dbReference type="Proteomes" id="UP000233534"/>
    </source>
</evidence>
<keyword evidence="3" id="KW-0378">Hydrolase</keyword>
<protein>
    <submittedName>
        <fullName evidence="3">Bifunctional oligoribonuclease and PAP phosphatase NrnA</fullName>
        <ecNumber evidence="3">3.1.-.-</ecNumber>
    </submittedName>
</protein>
<keyword evidence="4" id="KW-1185">Reference proteome</keyword>
<dbReference type="PANTHER" id="PTHR47618">
    <property type="entry name" value="BIFUNCTIONAL OLIGORIBONUCLEASE AND PAP PHOSPHATASE NRNA"/>
    <property type="match status" value="1"/>
</dbReference>
<dbReference type="InterPro" id="IPR001667">
    <property type="entry name" value="DDH_dom"/>
</dbReference>
<dbReference type="Gene3D" id="3.90.1640.10">
    <property type="entry name" value="inorganic pyrophosphatase (n-terminal core)"/>
    <property type="match status" value="1"/>
</dbReference>